<dbReference type="RefSeq" id="WP_118877740.1">
    <property type="nucleotide sequence ID" value="NZ_QWEI01000016.1"/>
</dbReference>
<reference evidence="3 4" key="1">
    <citation type="submission" date="2018-08" db="EMBL/GenBank/DDBJ databases">
        <title>Lysinibacillus sp. YLB-03 draft genome sequence.</title>
        <authorList>
            <person name="Yu L."/>
        </authorList>
    </citation>
    <scope>NUCLEOTIDE SEQUENCE [LARGE SCALE GENOMIC DNA]</scope>
    <source>
        <strain evidence="3 4">YLB-03</strain>
    </source>
</reference>
<keyword evidence="1" id="KW-1133">Transmembrane helix</keyword>
<keyword evidence="4" id="KW-1185">Reference proteome</keyword>
<feature type="signal peptide" evidence="2">
    <location>
        <begin position="1"/>
        <end position="26"/>
    </location>
</feature>
<feature type="transmembrane region" description="Helical" evidence="1">
    <location>
        <begin position="374"/>
        <end position="394"/>
    </location>
</feature>
<proteinExistence type="predicted"/>
<dbReference type="InterPro" id="IPR029062">
    <property type="entry name" value="Class_I_gatase-like"/>
</dbReference>
<dbReference type="OrthoDB" id="137965at2"/>
<dbReference type="Gene3D" id="3.40.50.880">
    <property type="match status" value="1"/>
</dbReference>
<evidence type="ECO:0000256" key="1">
    <source>
        <dbReference type="SAM" id="Phobius"/>
    </source>
</evidence>
<sequence length="796" mass="88158">MRGKLYPVVLLVALLFSFIHINPVSAAPKLEVKAEAGISNKVKYNTPLPLKMTITNNGSAFSGDLVIDAAESYAMGSGLVYPLDIAEGETKTLQLYLNGLTDQYLYNNQQRNMFYFYEGGIEEGELVAYKGAKVVRPQFYEPTGTFIYTLTENSDRLSAFQKLRQYASGNVEVFHVNQLKDFQFPTEAKGLGMANVIAVDEVSLTDYSEQQQQALYNWVNQGGTLLIGASDQVEATAGIFKEYLPLMLSSEKVRVSKEYLTKSTADGNFTEDIQVYKAQAKEDSVRLLADGNSILAASQSLSSGQVVQTTFSLGDQPLSSMDGYAKLIAAMLDLKSINQNNSFGMHYGSVNDYLPNEVGNINELFPSFEVKTTALIVTVIIYIILVGPLLYFILKRMDKREHAWWIIPLLSIALSVGMFMFGAKDRLMQSQIQQSAFYKVEGENLTGHYVESILTNRGGDFIFEMDENTTAVASNNSYSYSNPADTVLHEKTYVTDHASGSAIHFRNLNYWSVQSMVGQTTIENAGKMDIQLTLKDGEIEGAITNHFPFKLNDVAILSGSKEIELGDIEANGTLQVSKEIKNSVLLSPAISNYAYTQPQSKKDLMPVRLEKLKYGAIGLSQDEKAPVIAAWTDKALVGIELDGSAEVSPLAYIVQSFDPTIELTGEFTLNHETLESSLDPTSGSGYMELINEAANEWYLDNGEYDLSVWVPDELLEDTAWTEVSLSNRAANFLEVAIWNWSTSAYEEMQESSATYSENLKQYISPEGQLKMRIRKKDDMGTPVKMPNIEVKGVAGP</sequence>
<dbReference type="Proteomes" id="UP000265692">
    <property type="component" value="Unassembled WGS sequence"/>
</dbReference>
<evidence type="ECO:0008006" key="5">
    <source>
        <dbReference type="Google" id="ProtNLM"/>
    </source>
</evidence>
<comment type="caution">
    <text evidence="3">The sequence shown here is derived from an EMBL/GenBank/DDBJ whole genome shotgun (WGS) entry which is preliminary data.</text>
</comment>
<protein>
    <recommendedName>
        <fullName evidence="5">DUF4350 domain-containing protein</fullName>
    </recommendedName>
</protein>
<evidence type="ECO:0000313" key="4">
    <source>
        <dbReference type="Proteomes" id="UP000265692"/>
    </source>
</evidence>
<gene>
    <name evidence="3" type="ORF">D1B33_17675</name>
</gene>
<keyword evidence="1" id="KW-0812">Transmembrane</keyword>
<organism evidence="3 4">
    <name type="scientific">Ureibacillus yapensis</name>
    <dbReference type="NCBI Taxonomy" id="2304605"/>
    <lineage>
        <taxon>Bacteria</taxon>
        <taxon>Bacillati</taxon>
        <taxon>Bacillota</taxon>
        <taxon>Bacilli</taxon>
        <taxon>Bacillales</taxon>
        <taxon>Caryophanaceae</taxon>
        <taxon>Ureibacillus</taxon>
    </lineage>
</organism>
<feature type="chain" id="PRO_5017310994" description="DUF4350 domain-containing protein" evidence="2">
    <location>
        <begin position="27"/>
        <end position="796"/>
    </location>
</feature>
<evidence type="ECO:0000313" key="3">
    <source>
        <dbReference type="EMBL" id="RHW31453.1"/>
    </source>
</evidence>
<accession>A0A396S2N0</accession>
<feature type="transmembrane region" description="Helical" evidence="1">
    <location>
        <begin position="403"/>
        <end position="423"/>
    </location>
</feature>
<evidence type="ECO:0000256" key="2">
    <source>
        <dbReference type="SAM" id="SignalP"/>
    </source>
</evidence>
<dbReference type="AlphaFoldDB" id="A0A396S2N0"/>
<keyword evidence="2" id="KW-0732">Signal</keyword>
<dbReference type="EMBL" id="QWEI01000016">
    <property type="protein sequence ID" value="RHW31453.1"/>
    <property type="molecule type" value="Genomic_DNA"/>
</dbReference>
<keyword evidence="1" id="KW-0472">Membrane</keyword>
<name>A0A396S2N0_9BACL</name>